<evidence type="ECO:0000256" key="2">
    <source>
        <dbReference type="ARBA" id="ARBA00023015"/>
    </source>
</evidence>
<feature type="compositionally biased region" description="Low complexity" evidence="6">
    <location>
        <begin position="305"/>
        <end position="329"/>
    </location>
</feature>
<dbReference type="GeneID" id="54355147"/>
<feature type="region of interest" description="Disordered" evidence="6">
    <location>
        <begin position="1"/>
        <end position="56"/>
    </location>
</feature>
<feature type="domain" description="BHLH" evidence="7">
    <location>
        <begin position="389"/>
        <end position="440"/>
    </location>
</feature>
<keyword evidence="2" id="KW-0805">Transcription regulation</keyword>
<organism evidence="8 9">
    <name type="scientific">Didymella exigua CBS 183.55</name>
    <dbReference type="NCBI Taxonomy" id="1150837"/>
    <lineage>
        <taxon>Eukaryota</taxon>
        <taxon>Fungi</taxon>
        <taxon>Dikarya</taxon>
        <taxon>Ascomycota</taxon>
        <taxon>Pezizomycotina</taxon>
        <taxon>Dothideomycetes</taxon>
        <taxon>Pleosporomycetidae</taxon>
        <taxon>Pleosporales</taxon>
        <taxon>Pleosporineae</taxon>
        <taxon>Didymellaceae</taxon>
        <taxon>Didymella</taxon>
    </lineage>
</organism>
<dbReference type="InterPro" id="IPR036638">
    <property type="entry name" value="HLH_DNA-bd_sf"/>
</dbReference>
<keyword evidence="3" id="KW-0238">DNA-binding</keyword>
<keyword evidence="4" id="KW-0804">Transcription</keyword>
<dbReference type="Gene3D" id="4.10.280.10">
    <property type="entry name" value="Helix-loop-helix DNA-binding domain"/>
    <property type="match status" value="1"/>
</dbReference>
<protein>
    <recommendedName>
        <fullName evidence="7">BHLH domain-containing protein</fullName>
    </recommendedName>
</protein>
<name>A0A6A5RDJ0_9PLEO</name>
<keyword evidence="5" id="KW-0539">Nucleus</keyword>
<evidence type="ECO:0000313" key="8">
    <source>
        <dbReference type="EMBL" id="KAF1925469.1"/>
    </source>
</evidence>
<dbReference type="SMART" id="SM00353">
    <property type="entry name" value="HLH"/>
    <property type="match status" value="1"/>
</dbReference>
<keyword evidence="9" id="KW-1185">Reference proteome</keyword>
<evidence type="ECO:0000256" key="5">
    <source>
        <dbReference type="ARBA" id="ARBA00023242"/>
    </source>
</evidence>
<comment type="subcellular location">
    <subcellularLocation>
        <location evidence="1">Nucleus</location>
    </subcellularLocation>
</comment>
<dbReference type="GO" id="GO:0046983">
    <property type="term" value="F:protein dimerization activity"/>
    <property type="evidence" value="ECO:0007669"/>
    <property type="project" value="InterPro"/>
</dbReference>
<dbReference type="EMBL" id="ML978984">
    <property type="protein sequence ID" value="KAF1925469.1"/>
    <property type="molecule type" value="Genomic_DNA"/>
</dbReference>
<evidence type="ECO:0000256" key="3">
    <source>
        <dbReference type="ARBA" id="ARBA00023125"/>
    </source>
</evidence>
<feature type="compositionally biased region" description="Basic and acidic residues" evidence="6">
    <location>
        <begin position="380"/>
        <end position="390"/>
    </location>
</feature>
<evidence type="ECO:0000256" key="1">
    <source>
        <dbReference type="ARBA" id="ARBA00004123"/>
    </source>
</evidence>
<dbReference type="AlphaFoldDB" id="A0A6A5RDJ0"/>
<feature type="compositionally biased region" description="Basic residues" evidence="6">
    <location>
        <begin position="42"/>
        <end position="52"/>
    </location>
</feature>
<dbReference type="CDD" id="cd11404">
    <property type="entry name" value="bHLHzip_Mlx_like"/>
    <property type="match status" value="1"/>
</dbReference>
<dbReference type="RefSeq" id="XP_033445721.1">
    <property type="nucleotide sequence ID" value="XM_033597480.1"/>
</dbReference>
<accession>A0A6A5RDJ0</accession>
<dbReference type="OrthoDB" id="5778525at2759"/>
<dbReference type="PANTHER" id="PTHR15741">
    <property type="entry name" value="BASIC HELIX-LOOP-HELIX ZIP TRANSCRIPTION FACTOR"/>
    <property type="match status" value="1"/>
</dbReference>
<dbReference type="GO" id="GO:0000981">
    <property type="term" value="F:DNA-binding transcription factor activity, RNA polymerase II-specific"/>
    <property type="evidence" value="ECO:0007669"/>
    <property type="project" value="TreeGrafter"/>
</dbReference>
<evidence type="ECO:0000259" key="7">
    <source>
        <dbReference type="PROSITE" id="PS50888"/>
    </source>
</evidence>
<evidence type="ECO:0000256" key="4">
    <source>
        <dbReference type="ARBA" id="ARBA00023163"/>
    </source>
</evidence>
<dbReference type="InterPro" id="IPR052207">
    <property type="entry name" value="Max-like/E-box_TFs"/>
</dbReference>
<dbReference type="SUPFAM" id="SSF47459">
    <property type="entry name" value="HLH, helix-loop-helix DNA-binding domain"/>
    <property type="match status" value="1"/>
</dbReference>
<feature type="compositionally biased region" description="Basic and acidic residues" evidence="6">
    <location>
        <begin position="32"/>
        <end position="41"/>
    </location>
</feature>
<feature type="region of interest" description="Disordered" evidence="6">
    <location>
        <begin position="305"/>
        <end position="399"/>
    </location>
</feature>
<reference evidence="8" key="1">
    <citation type="journal article" date="2020" name="Stud. Mycol.">
        <title>101 Dothideomycetes genomes: a test case for predicting lifestyles and emergence of pathogens.</title>
        <authorList>
            <person name="Haridas S."/>
            <person name="Albert R."/>
            <person name="Binder M."/>
            <person name="Bloem J."/>
            <person name="Labutti K."/>
            <person name="Salamov A."/>
            <person name="Andreopoulos B."/>
            <person name="Baker S."/>
            <person name="Barry K."/>
            <person name="Bills G."/>
            <person name="Bluhm B."/>
            <person name="Cannon C."/>
            <person name="Castanera R."/>
            <person name="Culley D."/>
            <person name="Daum C."/>
            <person name="Ezra D."/>
            <person name="Gonzalez J."/>
            <person name="Henrissat B."/>
            <person name="Kuo A."/>
            <person name="Liang C."/>
            <person name="Lipzen A."/>
            <person name="Lutzoni F."/>
            <person name="Magnuson J."/>
            <person name="Mondo S."/>
            <person name="Nolan M."/>
            <person name="Ohm R."/>
            <person name="Pangilinan J."/>
            <person name="Park H.-J."/>
            <person name="Ramirez L."/>
            <person name="Alfaro M."/>
            <person name="Sun H."/>
            <person name="Tritt A."/>
            <person name="Yoshinaga Y."/>
            <person name="Zwiers L.-H."/>
            <person name="Turgeon B."/>
            <person name="Goodwin S."/>
            <person name="Spatafora J."/>
            <person name="Crous P."/>
            <person name="Grigoriev I."/>
        </authorList>
    </citation>
    <scope>NUCLEOTIDE SEQUENCE</scope>
    <source>
        <strain evidence="8">CBS 183.55</strain>
    </source>
</reference>
<proteinExistence type="predicted"/>
<feature type="compositionally biased region" description="Low complexity" evidence="6">
    <location>
        <begin position="18"/>
        <end position="31"/>
    </location>
</feature>
<gene>
    <name evidence="8" type="ORF">M421DRAFT_7942</name>
</gene>
<dbReference type="PROSITE" id="PS50888">
    <property type="entry name" value="BHLH"/>
    <property type="match status" value="1"/>
</dbReference>
<dbReference type="InterPro" id="IPR011598">
    <property type="entry name" value="bHLH_dom"/>
</dbReference>
<dbReference type="GO" id="GO:0000978">
    <property type="term" value="F:RNA polymerase II cis-regulatory region sequence-specific DNA binding"/>
    <property type="evidence" value="ECO:0007669"/>
    <property type="project" value="TreeGrafter"/>
</dbReference>
<sequence>MSDKDPPPFGYTFSADYLHPLDQSLDQSQDQSQDHHGPSPDHHHHHHQHHHQSLLSDMEGQSLADFFSNTDPFSLSDSQPFGPPADAKLAGNDFSDWSFMAPATVHHVSATIPDQAQLHHGFPSEHMFAMQPLDHLGTTHDDLQAASTLFHNSQQPAAALFPDMSPSMAPSMAPSMPPASALFHDMPPAHAPGGRPMVATSQGLLNEQLAALLPNHAAAGTLDAQLAAQWAASDAHNSIHGGFAPALPRPALKRTYTFGTDDAFRNPAAFSAPHSETEAQVTRRLMRDTRTLSFIADVHAPELAAAADPADPSSSSSSSPDAASSADDSQPSRRRTKSVPPRKDALRKTASGTRVSKAKKPAAPDSDSKKRRASAAASKLARENLSEAQKRSNHILSEQKRRNLIKRGFDDLHDLVPDIRNGGLSKSSVLTEAANFLERLIADNQELVKLGGGAG</sequence>
<evidence type="ECO:0000256" key="6">
    <source>
        <dbReference type="SAM" id="MobiDB-lite"/>
    </source>
</evidence>
<dbReference type="PANTHER" id="PTHR15741:SF27">
    <property type="entry name" value="TRANSCRIPTION FACTOR AP-4"/>
    <property type="match status" value="1"/>
</dbReference>
<dbReference type="GO" id="GO:0005634">
    <property type="term" value="C:nucleus"/>
    <property type="evidence" value="ECO:0007669"/>
    <property type="project" value="UniProtKB-SubCell"/>
</dbReference>
<evidence type="ECO:0000313" key="9">
    <source>
        <dbReference type="Proteomes" id="UP000800082"/>
    </source>
</evidence>
<dbReference type="Pfam" id="PF00010">
    <property type="entry name" value="HLH"/>
    <property type="match status" value="1"/>
</dbReference>
<dbReference type="Proteomes" id="UP000800082">
    <property type="component" value="Unassembled WGS sequence"/>
</dbReference>